<dbReference type="InterPro" id="IPR001680">
    <property type="entry name" value="WD40_rpt"/>
</dbReference>
<feature type="region of interest" description="Disordered" evidence="2">
    <location>
        <begin position="869"/>
        <end position="889"/>
    </location>
</feature>
<evidence type="ECO:0000313" key="5">
    <source>
        <dbReference type="Proteomes" id="UP000007797"/>
    </source>
</evidence>
<dbReference type="PROSITE" id="PS50082">
    <property type="entry name" value="WD_REPEATS_2"/>
    <property type="match status" value="1"/>
</dbReference>
<dbReference type="PANTHER" id="PTHR42264">
    <property type="entry name" value="EPHRIN_REC_LIKE DOMAIN-CONTAINING PROTEIN"/>
    <property type="match status" value="1"/>
</dbReference>
<name>F4Q6E1_CACFS</name>
<dbReference type="Gene3D" id="3.30.530.20">
    <property type="match status" value="1"/>
</dbReference>
<dbReference type="InterPro" id="IPR015943">
    <property type="entry name" value="WD40/YVTN_repeat-like_dom_sf"/>
</dbReference>
<feature type="domain" description="F-box" evidence="3">
    <location>
        <begin position="896"/>
        <end position="942"/>
    </location>
</feature>
<dbReference type="STRING" id="1054147.F4Q6E1"/>
<dbReference type="RefSeq" id="XP_004354851.1">
    <property type="nucleotide sequence ID" value="XM_004354799.1"/>
</dbReference>
<feature type="compositionally biased region" description="Polar residues" evidence="2">
    <location>
        <begin position="1"/>
        <end position="16"/>
    </location>
</feature>
<dbReference type="Gene3D" id="2.130.10.10">
    <property type="entry name" value="YVTN repeat-like/Quinoprotein amine dehydrogenase"/>
    <property type="match status" value="1"/>
</dbReference>
<dbReference type="Pfam" id="PF12937">
    <property type="entry name" value="F-box-like"/>
    <property type="match status" value="1"/>
</dbReference>
<feature type="compositionally biased region" description="Low complexity" evidence="2">
    <location>
        <begin position="631"/>
        <end position="653"/>
    </location>
</feature>
<dbReference type="PROSITE" id="PS50181">
    <property type="entry name" value="FBOX"/>
    <property type="match status" value="1"/>
</dbReference>
<dbReference type="Gene3D" id="1.20.1280.50">
    <property type="match status" value="1"/>
</dbReference>
<feature type="repeat" description="WD" evidence="1">
    <location>
        <begin position="1257"/>
        <end position="1289"/>
    </location>
</feature>
<dbReference type="OMA" id="DECQFTT"/>
<evidence type="ECO:0000256" key="1">
    <source>
        <dbReference type="PROSITE-ProRule" id="PRU00221"/>
    </source>
</evidence>
<evidence type="ECO:0000259" key="3">
    <source>
        <dbReference type="PROSITE" id="PS50181"/>
    </source>
</evidence>
<feature type="region of interest" description="Disordered" evidence="2">
    <location>
        <begin position="72"/>
        <end position="99"/>
    </location>
</feature>
<evidence type="ECO:0000256" key="2">
    <source>
        <dbReference type="SAM" id="MobiDB-lite"/>
    </source>
</evidence>
<feature type="compositionally biased region" description="Low complexity" evidence="2">
    <location>
        <begin position="81"/>
        <end position="96"/>
    </location>
</feature>
<protein>
    <submittedName>
        <fullName evidence="4">WD40 repeat-containing protein</fullName>
    </submittedName>
</protein>
<dbReference type="OrthoDB" id="3219396at2759"/>
<gene>
    <name evidence="4" type="ORF">DFA_08989</name>
</gene>
<proteinExistence type="predicted"/>
<sequence length="1348" mass="152766">MSSYTSFTDQRTIPPSQLQQLQQQQIHNNNNNTTTTTSTTSTTTTTTTSTTTSTTPTSLYYNNQQNYYLQGHDRELPPLSPSSSVSTSTPPTSPLLGQTAPAELLPLPSLLPNSSLLSNVLLKNIEMKNNSIVNHTKWSDEQLRELRVIYDRIAQRLIEDFEIEISRKEWKLYLDKKDVQLSTRPSSNITSSNCLARLNVQCPPIVGTAYTRDWQCRYQYDKFLDDYDLLYYYTCNDKTRAKKHNIPYSDYDVILLRMTTNKMIWVKSREATMIQVSGPHPTRPKTFITVGCTVDFSGTPPHPSYFKAGCSMLAWLYEPIGDGKTSHCTHVCNFDFARDTSSIAEIFVLPMFPKFPLLNAYFKLLFIRSKLKEIQSKSDSGKQGLSQLLSGSSSHHYSINRKKLAHQSKDAKKRVKITIDFTNPPNDWVTLILQRATNTNWKTLASNPNSKLYTVQYNFNHTLNDRKLIFIKTSLEYDCTIDKLSLLLIENYINWDKFVHTIRHADRGVIVSGGGGSMSKKLHYNVPSFELQCLRYFGYSDGKPFAIEERENGDICFYLIRKTVQGLSAIDIYFLVYKNNWLDKLEIYSNMSKEKQIGKTIKSFLGGSEKSKSKPPPPQLSPMATSPNLASSTSSVGSNSSQSQQPLLPPSSQHNDNGSSSGGSSGGNRQTKDFYYFSIVQMFETMIEGVYFQMSTEFLENLKVLTIDESLELAPLAELPTRFKRTNSASTIGHEDMNDVNMIGTPTTRKRTKETHETKQTDRSSSSFSSTYTTMTIDSRKASVCSIGGDISMINNNNNNSQPSFLDSHRPDSFLLPPFFPTNHYWKPTQENMGELFLRKPLDGFSLNNNNNINNNMIDELSNTAITNNNNNNNNTSTTTTTTSTTTTTTTSIDSEPYILMLPQELLHHIFSFLGDVVLCRLSRTCKYFKMVSESDSLWYPVFETMFESIPTAWKKKFLCKIRTEALWSLCTDTQPQNNGLNYYPNNKSALDRDPIPLSSVTICSYRIYPSLVTIYPKSRSDSISSCLLHHSKAYFATDQNNFIQANIYENIPDKMFKRLNFEKEINNIDNNSIDNGQDDIEMGDSTNNSLKLWLNERGILTSLCANRRLYKIDTNHSKPPLTSIDDLMEEDMEQQSSHNNSDFNNNSNTDHLQQPKYITLINPKIQYPAWDVVGCSNSKSGELVALHYNSCQDNNDDHDTVVDLFSCSDGKYLRSFDRGGEEIAAIDLNMSRLGVGGFSGPIDLYDINTASKVLTFLGHTDKITSLNVLDDEDIVVASSKDCTVKFYDERGGPYYVKRIVTTEPVRRVYTSTTRVLCATKSNLSYYDPRNLSKPIGQLWNPPKTNVF</sequence>
<feature type="region of interest" description="Disordered" evidence="2">
    <location>
        <begin position="732"/>
        <end position="770"/>
    </location>
</feature>
<dbReference type="EMBL" id="GL883023">
    <property type="protein sequence ID" value="EGG16451.1"/>
    <property type="molecule type" value="Genomic_DNA"/>
</dbReference>
<dbReference type="SUPFAM" id="SSF81383">
    <property type="entry name" value="F-box domain"/>
    <property type="match status" value="1"/>
</dbReference>
<reference evidence="5" key="1">
    <citation type="journal article" date="2011" name="Genome Res.">
        <title>Phylogeny-wide analysis of social amoeba genomes highlights ancient origins for complex intercellular communication.</title>
        <authorList>
            <person name="Heidel A.J."/>
            <person name="Lawal H.M."/>
            <person name="Felder M."/>
            <person name="Schilde C."/>
            <person name="Helps N.R."/>
            <person name="Tunggal B."/>
            <person name="Rivero F."/>
            <person name="John U."/>
            <person name="Schleicher M."/>
            <person name="Eichinger L."/>
            <person name="Platzer M."/>
            <person name="Noegel A.A."/>
            <person name="Schaap P."/>
            <person name="Gloeckner G."/>
        </authorList>
    </citation>
    <scope>NUCLEOTIDE SEQUENCE [LARGE SCALE GENOMIC DNA]</scope>
    <source>
        <strain evidence="5">SH3</strain>
    </source>
</reference>
<dbReference type="SMART" id="SM00256">
    <property type="entry name" value="FBOX"/>
    <property type="match status" value="1"/>
</dbReference>
<evidence type="ECO:0000313" key="4">
    <source>
        <dbReference type="EMBL" id="EGG16451.1"/>
    </source>
</evidence>
<keyword evidence="1" id="KW-0853">WD repeat</keyword>
<dbReference type="InterPro" id="IPR023393">
    <property type="entry name" value="START-like_dom_sf"/>
</dbReference>
<dbReference type="InterPro" id="IPR036047">
    <property type="entry name" value="F-box-like_dom_sf"/>
</dbReference>
<dbReference type="GeneID" id="14868499"/>
<accession>F4Q6E1</accession>
<dbReference type="SUPFAM" id="SSF50978">
    <property type="entry name" value="WD40 repeat-like"/>
    <property type="match status" value="1"/>
</dbReference>
<dbReference type="CDD" id="cd22117">
    <property type="entry name" value="F-box_FBXL4"/>
    <property type="match status" value="1"/>
</dbReference>
<feature type="region of interest" description="Disordered" evidence="2">
    <location>
        <begin position="605"/>
        <end position="667"/>
    </location>
</feature>
<dbReference type="InterPro" id="IPR001810">
    <property type="entry name" value="F-box_dom"/>
</dbReference>
<dbReference type="InterPro" id="IPR036322">
    <property type="entry name" value="WD40_repeat_dom_sf"/>
</dbReference>
<dbReference type="Proteomes" id="UP000007797">
    <property type="component" value="Unassembled WGS sequence"/>
</dbReference>
<organism evidence="4 5">
    <name type="scientific">Cavenderia fasciculata</name>
    <name type="common">Slime mold</name>
    <name type="synonym">Dictyostelium fasciculatum</name>
    <dbReference type="NCBI Taxonomy" id="261658"/>
    <lineage>
        <taxon>Eukaryota</taxon>
        <taxon>Amoebozoa</taxon>
        <taxon>Evosea</taxon>
        <taxon>Eumycetozoa</taxon>
        <taxon>Dictyostelia</taxon>
        <taxon>Acytosteliales</taxon>
        <taxon>Cavenderiaceae</taxon>
        <taxon>Cavenderia</taxon>
    </lineage>
</organism>
<dbReference type="SUPFAM" id="SSF55961">
    <property type="entry name" value="Bet v1-like"/>
    <property type="match status" value="1"/>
</dbReference>
<feature type="compositionally biased region" description="Low complexity" evidence="2">
    <location>
        <begin position="17"/>
        <end position="59"/>
    </location>
</feature>
<dbReference type="KEGG" id="dfa:DFA_08989"/>
<keyword evidence="5" id="KW-1185">Reference proteome</keyword>
<dbReference type="SMART" id="SM00320">
    <property type="entry name" value="WD40"/>
    <property type="match status" value="1"/>
</dbReference>
<feature type="region of interest" description="Disordered" evidence="2">
    <location>
        <begin position="1"/>
        <end position="59"/>
    </location>
</feature>